<comment type="caution">
    <text evidence="3">The sequence shown here is derived from an EMBL/GenBank/DDBJ whole genome shotgun (WGS) entry which is preliminary data.</text>
</comment>
<keyword evidence="4" id="KW-1185">Reference proteome</keyword>
<accession>A0ABV7JF35</accession>
<dbReference type="Gene3D" id="3.40.50.1820">
    <property type="entry name" value="alpha/beta hydrolase"/>
    <property type="match status" value="1"/>
</dbReference>
<proteinExistence type="predicted"/>
<evidence type="ECO:0000313" key="3">
    <source>
        <dbReference type="EMBL" id="MFC3194706.1"/>
    </source>
</evidence>
<evidence type="ECO:0000313" key="4">
    <source>
        <dbReference type="Proteomes" id="UP001595533"/>
    </source>
</evidence>
<dbReference type="Pfam" id="PF10605">
    <property type="entry name" value="3HBOH"/>
    <property type="match status" value="1"/>
</dbReference>
<dbReference type="SUPFAM" id="SSF53474">
    <property type="entry name" value="alpha/beta-Hydrolases"/>
    <property type="match status" value="1"/>
</dbReference>
<sequence length="642" mass="70205">MRLILLLPLVLLGACAQQQRTVDKPSPVILKSVYYSGVEDDLLTAGLGLSGLRGLPPKTDVTPTAQQLRRLSYYQQFRALNDVSEAGGYGRLFGIHDQQAAIAGWEYWTQRTVADGAHHTVVLQIPDDFNGEQACLVVAPSSGSRNVFGAVGTSGAWALIKGCAVAYTDKGTGTEVALKDGRQYRIDGVIADQTDAMAAATSLPSGTALQIIQKHAYSQAHPEQHWGHFVLDAAQFGLQVISMKHQFKRDQVKVMAASVSNGGGAVLRAAEMDQYGLLDAVIAAEPQVNMRHAFNWQGLTGSRAINARPLLELSMQLALLEPCAALDKELDQAPFKFNTALIIPGLQQRCQMLADAGIIQGEQTAIQASQALQMIKKLGIEPSALQLAQINTLANMWAAINHTYTNSYLRQSPADNLCHSAMSAFDNQGQPRSMSETELRTMFALSNGIAPGNGIELAITNDDQQVTGRLSASPGYGFQVQHCFSQLLNSQQLQQSVKTVIAQPERNQLPTLLLHGQDDGTVAVGHSSRAYYHRNQQAIGANPLMRYYEIERVQHFDAFLAYPGFVERFLPMHPYFEQALDMMHHHLMAEGPLLPSQLVQSEQRGLSDGNVPPLSRQHIPPITNTPKHPLVVKKNRLEVHQP</sequence>
<protein>
    <submittedName>
        <fullName evidence="3">3-hydroxybutyrate oligomer hydrolase family protein</fullName>
    </submittedName>
</protein>
<keyword evidence="1 3" id="KW-0378">Hydrolase</keyword>
<dbReference type="Proteomes" id="UP001595533">
    <property type="component" value="Unassembled WGS sequence"/>
</dbReference>
<feature type="region of interest" description="Disordered" evidence="2">
    <location>
        <begin position="599"/>
        <end position="627"/>
    </location>
</feature>
<dbReference type="EMBL" id="JBHRTS010000005">
    <property type="protein sequence ID" value="MFC3194706.1"/>
    <property type="molecule type" value="Genomic_DNA"/>
</dbReference>
<dbReference type="InterPro" id="IPR029058">
    <property type="entry name" value="AB_hydrolase_fold"/>
</dbReference>
<dbReference type="GO" id="GO:0016787">
    <property type="term" value="F:hydrolase activity"/>
    <property type="evidence" value="ECO:0007669"/>
    <property type="project" value="UniProtKB-KW"/>
</dbReference>
<gene>
    <name evidence="3" type="ORF">ACFODZ_10695</name>
</gene>
<name>A0ABV7JF35_9GAMM</name>
<dbReference type="RefSeq" id="WP_077410758.1">
    <property type="nucleotide sequence ID" value="NZ_JBHRTS010000005.1"/>
</dbReference>
<evidence type="ECO:0000256" key="2">
    <source>
        <dbReference type="SAM" id="MobiDB-lite"/>
    </source>
</evidence>
<dbReference type="InterPro" id="IPR016582">
    <property type="entry name" value="OHBut_olig_hydro_put"/>
</dbReference>
<reference evidence="4" key="1">
    <citation type="journal article" date="2019" name="Int. J. Syst. Evol. Microbiol.">
        <title>The Global Catalogue of Microorganisms (GCM) 10K type strain sequencing project: providing services to taxonomists for standard genome sequencing and annotation.</title>
        <authorList>
            <consortium name="The Broad Institute Genomics Platform"/>
            <consortium name="The Broad Institute Genome Sequencing Center for Infectious Disease"/>
            <person name="Wu L."/>
            <person name="Ma J."/>
        </authorList>
    </citation>
    <scope>NUCLEOTIDE SEQUENCE [LARGE SCALE GENOMIC DNA]</scope>
    <source>
        <strain evidence="4">KCTC 42953</strain>
    </source>
</reference>
<organism evidence="3 4">
    <name type="scientific">Marinicella sediminis</name>
    <dbReference type="NCBI Taxonomy" id="1792834"/>
    <lineage>
        <taxon>Bacteria</taxon>
        <taxon>Pseudomonadati</taxon>
        <taxon>Pseudomonadota</taxon>
        <taxon>Gammaproteobacteria</taxon>
        <taxon>Lysobacterales</taxon>
        <taxon>Marinicellaceae</taxon>
        <taxon>Marinicella</taxon>
    </lineage>
</organism>
<dbReference type="PROSITE" id="PS51257">
    <property type="entry name" value="PROKAR_LIPOPROTEIN"/>
    <property type="match status" value="1"/>
</dbReference>
<evidence type="ECO:0000256" key="1">
    <source>
        <dbReference type="ARBA" id="ARBA00022801"/>
    </source>
</evidence>